<gene>
    <name evidence="1" type="ORF">WN944_009820</name>
</gene>
<dbReference type="EMBL" id="JBCGBO010000002">
    <property type="protein sequence ID" value="KAK9221394.1"/>
    <property type="molecule type" value="Genomic_DNA"/>
</dbReference>
<sequence>MAVNDDFQVHLISKRPSIEMAKDKNVMMDIAPLTSIDAITSDVGSCELKEEIYEDSSTYADKVIGISGVINLGNSKDKDELIVKDIYPLQLKTIKLKYSLSF</sequence>
<proteinExistence type="predicted"/>
<protein>
    <submittedName>
        <fullName evidence="1">Uncharacterized protein</fullName>
    </submittedName>
</protein>
<evidence type="ECO:0000313" key="2">
    <source>
        <dbReference type="Proteomes" id="UP001428341"/>
    </source>
</evidence>
<accession>A0AAP0MSF6</accession>
<dbReference type="AlphaFoldDB" id="A0AAP0MSF6"/>
<dbReference type="Proteomes" id="UP001428341">
    <property type="component" value="Unassembled WGS sequence"/>
</dbReference>
<name>A0AAP0MSF6_9ROSI</name>
<comment type="caution">
    <text evidence="1">The sequence shown here is derived from an EMBL/GenBank/DDBJ whole genome shotgun (WGS) entry which is preliminary data.</text>
</comment>
<keyword evidence="2" id="KW-1185">Reference proteome</keyword>
<reference evidence="1 2" key="1">
    <citation type="submission" date="2024-05" db="EMBL/GenBank/DDBJ databases">
        <title>Haplotype-resolved chromosome-level genome assembly of Huyou (Citrus changshanensis).</title>
        <authorList>
            <person name="Miao C."/>
            <person name="Chen W."/>
            <person name="Wu Y."/>
            <person name="Wang L."/>
            <person name="Zhao S."/>
            <person name="Grierson D."/>
            <person name="Xu C."/>
            <person name="Chen K."/>
        </authorList>
    </citation>
    <scope>NUCLEOTIDE SEQUENCE [LARGE SCALE GENOMIC DNA]</scope>
    <source>
        <strain evidence="1">01-14</strain>
        <tissue evidence="1">Leaf</tissue>
    </source>
</reference>
<organism evidence="1 2">
    <name type="scientific">Citrus x changshan-huyou</name>
    <dbReference type="NCBI Taxonomy" id="2935761"/>
    <lineage>
        <taxon>Eukaryota</taxon>
        <taxon>Viridiplantae</taxon>
        <taxon>Streptophyta</taxon>
        <taxon>Embryophyta</taxon>
        <taxon>Tracheophyta</taxon>
        <taxon>Spermatophyta</taxon>
        <taxon>Magnoliopsida</taxon>
        <taxon>eudicotyledons</taxon>
        <taxon>Gunneridae</taxon>
        <taxon>Pentapetalae</taxon>
        <taxon>rosids</taxon>
        <taxon>malvids</taxon>
        <taxon>Sapindales</taxon>
        <taxon>Rutaceae</taxon>
        <taxon>Aurantioideae</taxon>
        <taxon>Citrus</taxon>
    </lineage>
</organism>
<evidence type="ECO:0000313" key="1">
    <source>
        <dbReference type="EMBL" id="KAK9221394.1"/>
    </source>
</evidence>